<accession>A0ABT1TEF7</accession>
<protein>
    <submittedName>
        <fullName evidence="2">Uncharacterized protein</fullName>
    </submittedName>
</protein>
<evidence type="ECO:0000313" key="2">
    <source>
        <dbReference type="EMBL" id="MCQ8103835.1"/>
    </source>
</evidence>
<gene>
    <name evidence="2" type="ORF">NP590_06945</name>
</gene>
<proteinExistence type="predicted"/>
<dbReference type="Proteomes" id="UP001524499">
    <property type="component" value="Unassembled WGS sequence"/>
</dbReference>
<evidence type="ECO:0000313" key="3">
    <source>
        <dbReference type="Proteomes" id="UP001524499"/>
    </source>
</evidence>
<organism evidence="2 3">
    <name type="scientific">Methylomonas subterranea</name>
    <dbReference type="NCBI Taxonomy" id="2952225"/>
    <lineage>
        <taxon>Bacteria</taxon>
        <taxon>Pseudomonadati</taxon>
        <taxon>Pseudomonadota</taxon>
        <taxon>Gammaproteobacteria</taxon>
        <taxon>Methylococcales</taxon>
        <taxon>Methylococcaceae</taxon>
        <taxon>Methylomonas</taxon>
    </lineage>
</organism>
<keyword evidence="3" id="KW-1185">Reference proteome</keyword>
<dbReference type="EMBL" id="JANIBJ010000010">
    <property type="protein sequence ID" value="MCQ8103835.1"/>
    <property type="molecule type" value="Genomic_DNA"/>
</dbReference>
<keyword evidence="1" id="KW-0812">Transmembrane</keyword>
<reference evidence="2 3" key="1">
    <citation type="submission" date="2022-07" db="EMBL/GenBank/DDBJ databases">
        <title>Methylomonas rivi sp. nov., Methylomonas rosea sp. nov., Methylomonas aureus sp. nov. and Methylomonas subterranea sp. nov., four novel methanotrophs isolated from a freshwater creek and the deep terrestrial subsurface.</title>
        <authorList>
            <person name="Abin C."/>
            <person name="Sankaranarayanan K."/>
            <person name="Garner C."/>
            <person name="Sindelar R."/>
            <person name="Kotary K."/>
            <person name="Garner R."/>
            <person name="Barclay S."/>
            <person name="Lawson P."/>
            <person name="Krumholz L."/>
        </authorList>
    </citation>
    <scope>NUCLEOTIDE SEQUENCE [LARGE SCALE GENOMIC DNA]</scope>
    <source>
        <strain evidence="2 3">SURF-2</strain>
    </source>
</reference>
<evidence type="ECO:0000256" key="1">
    <source>
        <dbReference type="SAM" id="Phobius"/>
    </source>
</evidence>
<sequence>MDKKFDLSADSFNLIIIKTSRHFKAATLESSRPIRFMGFCPASLIRLGGADKPGFRANRQEGGTDMKNKTTANNDLYKTMGYAALMLSLSLPLSILVMQIFDFILDNKGI</sequence>
<comment type="caution">
    <text evidence="2">The sequence shown here is derived from an EMBL/GenBank/DDBJ whole genome shotgun (WGS) entry which is preliminary data.</text>
</comment>
<dbReference type="RefSeq" id="WP_256601578.1">
    <property type="nucleotide sequence ID" value="NZ_JANIBJ010000010.1"/>
</dbReference>
<keyword evidence="1" id="KW-0472">Membrane</keyword>
<feature type="transmembrane region" description="Helical" evidence="1">
    <location>
        <begin position="82"/>
        <end position="105"/>
    </location>
</feature>
<keyword evidence="1" id="KW-1133">Transmembrane helix</keyword>
<name>A0ABT1TEF7_9GAMM</name>